<dbReference type="OrthoDB" id="5593235at2759"/>
<feature type="compositionally biased region" description="Basic and acidic residues" evidence="1">
    <location>
        <begin position="8"/>
        <end position="26"/>
    </location>
</feature>
<evidence type="ECO:0000256" key="2">
    <source>
        <dbReference type="SAM" id="Phobius"/>
    </source>
</evidence>
<evidence type="ECO:0000256" key="1">
    <source>
        <dbReference type="SAM" id="MobiDB-lite"/>
    </source>
</evidence>
<feature type="region of interest" description="Disordered" evidence="1">
    <location>
        <begin position="1"/>
        <end position="59"/>
    </location>
</feature>
<keyword evidence="4" id="KW-1185">Reference proteome</keyword>
<feature type="compositionally biased region" description="Polar residues" evidence="1">
    <location>
        <begin position="32"/>
        <end position="52"/>
    </location>
</feature>
<dbReference type="AlphaFoldDB" id="A0A6G1H4Z1"/>
<dbReference type="Proteomes" id="UP000800041">
    <property type="component" value="Unassembled WGS sequence"/>
</dbReference>
<keyword evidence="2" id="KW-0472">Membrane</keyword>
<organism evidence="3 4">
    <name type="scientific">Aulographum hederae CBS 113979</name>
    <dbReference type="NCBI Taxonomy" id="1176131"/>
    <lineage>
        <taxon>Eukaryota</taxon>
        <taxon>Fungi</taxon>
        <taxon>Dikarya</taxon>
        <taxon>Ascomycota</taxon>
        <taxon>Pezizomycotina</taxon>
        <taxon>Dothideomycetes</taxon>
        <taxon>Pleosporomycetidae</taxon>
        <taxon>Aulographales</taxon>
        <taxon>Aulographaceae</taxon>
    </lineage>
</organism>
<accession>A0A6G1H4Z1</accession>
<reference evidence="3" key="1">
    <citation type="journal article" date="2020" name="Stud. Mycol.">
        <title>101 Dothideomycetes genomes: a test case for predicting lifestyles and emergence of pathogens.</title>
        <authorList>
            <person name="Haridas S."/>
            <person name="Albert R."/>
            <person name="Binder M."/>
            <person name="Bloem J."/>
            <person name="Labutti K."/>
            <person name="Salamov A."/>
            <person name="Andreopoulos B."/>
            <person name="Baker S."/>
            <person name="Barry K."/>
            <person name="Bills G."/>
            <person name="Bluhm B."/>
            <person name="Cannon C."/>
            <person name="Castanera R."/>
            <person name="Culley D."/>
            <person name="Daum C."/>
            <person name="Ezra D."/>
            <person name="Gonzalez J."/>
            <person name="Henrissat B."/>
            <person name="Kuo A."/>
            <person name="Liang C."/>
            <person name="Lipzen A."/>
            <person name="Lutzoni F."/>
            <person name="Magnuson J."/>
            <person name="Mondo S."/>
            <person name="Nolan M."/>
            <person name="Ohm R."/>
            <person name="Pangilinan J."/>
            <person name="Park H.-J."/>
            <person name="Ramirez L."/>
            <person name="Alfaro M."/>
            <person name="Sun H."/>
            <person name="Tritt A."/>
            <person name="Yoshinaga Y."/>
            <person name="Zwiers L.-H."/>
            <person name="Turgeon B."/>
            <person name="Goodwin S."/>
            <person name="Spatafora J."/>
            <person name="Crous P."/>
            <person name="Grigoriev I."/>
        </authorList>
    </citation>
    <scope>NUCLEOTIDE SEQUENCE</scope>
    <source>
        <strain evidence="3">CBS 113979</strain>
    </source>
</reference>
<sequence>MSALLGARDSEKEGMDSRNSKDREASGHLLSPTANSYDSGSRTVSTRPSQDLESSDLENFDDDELIAPGYWKEPPSFIKRQKDRIARWRILQCPSLSTLNRRQRMLAVVVAIAVAFVLALLIAGHKTNLIRHRPENSAPPPPPPKDKPKKPERPQYCTTWPVDKKGHVPVPDHANPLQLDSFAPKGGWKKPRDVKIIGMVFYGRRRFIDVLDCYLQQNLASNGGYLDEVWFMVHTSNEDDVEWLSDFVQKTEKYRFFDLGEECTTGPYGCIWDFATADDTMYIKIDDDITYVHPDTIPRLVHTRIDQPHPFAISANLVNSPMTGYIHFHVGAIHPFLPDSNSKPKFKAAETWRPSRIPLYPGDPPPLSQVDAPRPPKTKDGKEPPKPPDVLDLRPPYQGHRWQMLSNNSIDLLRTPMGSWDSRGVMNFGVAWKSWAIATQEHYSLMKNLEDNQMAKYHFGSSLGYSGDDVRLWDMQFSRYNLNFIAVWGSDIRANLPIGGDDEEEIGVTIPRRTGRPFVIDTKAVVAHLNFGPQTDGVEQTDLLDRWRAFANENICKADNRKEPFDNRCKGF</sequence>
<evidence type="ECO:0000313" key="4">
    <source>
        <dbReference type="Proteomes" id="UP000800041"/>
    </source>
</evidence>
<proteinExistence type="predicted"/>
<feature type="compositionally biased region" description="Basic and acidic residues" evidence="1">
    <location>
        <begin position="377"/>
        <end position="392"/>
    </location>
</feature>
<feature type="region of interest" description="Disordered" evidence="1">
    <location>
        <begin position="131"/>
        <end position="156"/>
    </location>
</feature>
<feature type="region of interest" description="Disordered" evidence="1">
    <location>
        <begin position="355"/>
        <end position="393"/>
    </location>
</feature>
<dbReference type="EMBL" id="ML977149">
    <property type="protein sequence ID" value="KAF1988134.1"/>
    <property type="molecule type" value="Genomic_DNA"/>
</dbReference>
<feature type="compositionally biased region" description="Basic and acidic residues" evidence="1">
    <location>
        <begin position="144"/>
        <end position="153"/>
    </location>
</feature>
<name>A0A6G1H4Z1_9PEZI</name>
<keyword evidence="2" id="KW-0812">Transmembrane</keyword>
<protein>
    <submittedName>
        <fullName evidence="3">Uncharacterized protein</fullName>
    </submittedName>
</protein>
<keyword evidence="2" id="KW-1133">Transmembrane helix</keyword>
<gene>
    <name evidence="3" type="ORF">K402DRAFT_462049</name>
</gene>
<evidence type="ECO:0000313" key="3">
    <source>
        <dbReference type="EMBL" id="KAF1988134.1"/>
    </source>
</evidence>
<feature type="transmembrane region" description="Helical" evidence="2">
    <location>
        <begin position="105"/>
        <end position="124"/>
    </location>
</feature>